<dbReference type="Gene3D" id="3.50.50.60">
    <property type="entry name" value="FAD/NAD(P)-binding domain"/>
    <property type="match status" value="1"/>
</dbReference>
<accession>A0ABT1F0J5</accession>
<feature type="compositionally biased region" description="Polar residues" evidence="1">
    <location>
        <begin position="49"/>
        <end position="63"/>
    </location>
</feature>
<name>A0ABT1F0J5_9PROT</name>
<dbReference type="EMBL" id="JAMYZZ010000014">
    <property type="protein sequence ID" value="MCP1258713.1"/>
    <property type="molecule type" value="Genomic_DNA"/>
</dbReference>
<feature type="region of interest" description="Disordered" evidence="1">
    <location>
        <begin position="43"/>
        <end position="65"/>
    </location>
</feature>
<evidence type="ECO:0000256" key="1">
    <source>
        <dbReference type="SAM" id="MobiDB-lite"/>
    </source>
</evidence>
<comment type="caution">
    <text evidence="2">The sequence shown here is derived from an EMBL/GenBank/DDBJ whole genome shotgun (WGS) entry which is preliminary data.</text>
</comment>
<dbReference type="Proteomes" id="UP001523528">
    <property type="component" value="Unassembled WGS sequence"/>
</dbReference>
<dbReference type="RefSeq" id="WP_165991852.1">
    <property type="nucleotide sequence ID" value="NZ_JAMYZY010000013.1"/>
</dbReference>
<dbReference type="InterPro" id="IPR036188">
    <property type="entry name" value="FAD/NAD-bd_sf"/>
</dbReference>
<dbReference type="Pfam" id="PF13450">
    <property type="entry name" value="NAD_binding_8"/>
    <property type="match status" value="1"/>
</dbReference>
<organism evidence="2 3">
    <name type="scientific">Acetobacter lambici</name>
    <dbReference type="NCBI Taxonomy" id="1332824"/>
    <lineage>
        <taxon>Bacteria</taxon>
        <taxon>Pseudomonadati</taxon>
        <taxon>Pseudomonadota</taxon>
        <taxon>Alphaproteobacteria</taxon>
        <taxon>Acetobacterales</taxon>
        <taxon>Acetobacteraceae</taxon>
        <taxon>Acetobacter</taxon>
    </lineage>
</organism>
<evidence type="ECO:0000313" key="3">
    <source>
        <dbReference type="Proteomes" id="UP001523528"/>
    </source>
</evidence>
<dbReference type="PROSITE" id="PS51318">
    <property type="entry name" value="TAT"/>
    <property type="match status" value="1"/>
</dbReference>
<sequence length="666" mass="73460">MKNSDKKLGMGVAISRRDMIHGVTAAALGASLARSHMAQAAKETAKPSPLTNHATQTPVSATTYPPLRNGMRGAHPGAFEAAHARRDGAPYPAPLPTGETYDLVVVGGGLSGLAAACLYRRRFGADTRVLVLDNHDDFGGHAKRNEFVSDGRTLMTTGGSAYFVAPDQWTENTKAFVKSLGADFTIKRKETNPFAQLGLRPASFLPHESGGDGKLYPHVRFTDPTLEFLQTAQLPPRVRQDLIAVYHGTVDYMAGMTKEQKIQRLQTITYKQYLLDYVKVAPETLPWLPGVWCLSKTASSAWFAYFRYAPGFSTLGVERAPYSPESPQSAAADFHLPAGNSDLARLMVRELVPQALPQGTWQSLETTRVLYDTLDRPTAPARIRLSSIAVRVQHVGPEPVGLFEPDTRQVAVDYIRDGKCLRVMGKNVILAGNNNMIPYLCPEMPEEQKTAQHKAVRAANQITTVLIRNWEAFQKAGVNRVDTPTRFFASFALDVPWAKNDGIPDMDPKKGVLVTFMTGTNSGILNNETMTRTILGYDMPDKLSMQEQFRMVRMGLLQTPFATFERAVRSQMNDALGPYGFDAARDIMGITVNRWPHGFAMAQNSLFDPPSPTGEQPCEIARRRFGRISIANSDASGQDLCNTAIDQAFRAVEEIVPHNYGYYNRI</sequence>
<gene>
    <name evidence="2" type="ORF">NKW50_08940</name>
</gene>
<protein>
    <submittedName>
        <fullName evidence="2">NAD(P)-binding protein</fullName>
    </submittedName>
</protein>
<dbReference type="InterPro" id="IPR006311">
    <property type="entry name" value="TAT_signal"/>
</dbReference>
<reference evidence="2 3" key="1">
    <citation type="submission" date="2022-06" db="EMBL/GenBank/DDBJ databases">
        <title>Acetobacer genomes from food samples.</title>
        <authorList>
            <person name="Sombolestani A."/>
        </authorList>
    </citation>
    <scope>NUCLEOTIDE SEQUENCE [LARGE SCALE GENOMIC DNA]</scope>
    <source>
        <strain evidence="2 3">R-83285</strain>
    </source>
</reference>
<evidence type="ECO:0000313" key="2">
    <source>
        <dbReference type="EMBL" id="MCP1258713.1"/>
    </source>
</evidence>
<dbReference type="SUPFAM" id="SSF51905">
    <property type="entry name" value="FAD/NAD(P)-binding domain"/>
    <property type="match status" value="2"/>
</dbReference>
<keyword evidence="3" id="KW-1185">Reference proteome</keyword>
<proteinExistence type="predicted"/>